<dbReference type="AlphaFoldDB" id="A0A3N1D576"/>
<sequence>MHILDPARVRALGSGALLLDVRTPAEFESAHLPGSVNVPLDTLPSALASIEAQAAGRPVVLVCRSGARARQAQRLVPGAVLEGGVQAWESDGGSLVRGKQTWSLERQVRFAAGALVFAAVLASLAWPPALVVAAFVGAGLVFAGVTDTCLMGRGLARLPWNR</sequence>
<feature type="domain" description="Rhodanese" evidence="2">
    <location>
        <begin position="12"/>
        <end position="97"/>
    </location>
</feature>
<protein>
    <submittedName>
        <fullName evidence="3">Rhodanese-related sulfurtransferase</fullName>
    </submittedName>
</protein>
<dbReference type="PANTHER" id="PTHR44086">
    <property type="entry name" value="THIOSULFATE SULFURTRANSFERASE RDL2, MITOCHONDRIAL-RELATED"/>
    <property type="match status" value="1"/>
</dbReference>
<dbReference type="InterPro" id="IPR036873">
    <property type="entry name" value="Rhodanese-like_dom_sf"/>
</dbReference>
<dbReference type="CDD" id="cd00158">
    <property type="entry name" value="RHOD"/>
    <property type="match status" value="1"/>
</dbReference>
<dbReference type="Pfam" id="PF00581">
    <property type="entry name" value="Rhodanese"/>
    <property type="match status" value="1"/>
</dbReference>
<name>A0A3N1D576_9ACTN</name>
<dbReference type="PROSITE" id="PS50206">
    <property type="entry name" value="RHODANESE_3"/>
    <property type="match status" value="1"/>
</dbReference>
<dbReference type="PANTHER" id="PTHR44086:SF10">
    <property type="entry name" value="THIOSULFATE SULFURTRANSFERASE_RHODANESE-LIKE DOMAIN-CONTAINING PROTEIN 3"/>
    <property type="match status" value="1"/>
</dbReference>
<dbReference type="EMBL" id="RJKE01000001">
    <property type="protein sequence ID" value="ROO88650.1"/>
    <property type="molecule type" value="Genomic_DNA"/>
</dbReference>
<accession>A0A3N1D576</accession>
<dbReference type="OrthoDB" id="9800872at2"/>
<evidence type="ECO:0000259" key="2">
    <source>
        <dbReference type="PROSITE" id="PS50206"/>
    </source>
</evidence>
<proteinExistence type="predicted"/>
<keyword evidence="3" id="KW-0808">Transferase</keyword>
<feature type="transmembrane region" description="Helical" evidence="1">
    <location>
        <begin position="132"/>
        <end position="156"/>
    </location>
</feature>
<keyword evidence="4" id="KW-1185">Reference proteome</keyword>
<dbReference type="GO" id="GO:0004792">
    <property type="term" value="F:thiosulfate-cyanide sulfurtransferase activity"/>
    <property type="evidence" value="ECO:0007669"/>
    <property type="project" value="TreeGrafter"/>
</dbReference>
<dbReference type="SUPFAM" id="SSF52821">
    <property type="entry name" value="Rhodanese/Cell cycle control phosphatase"/>
    <property type="match status" value="1"/>
</dbReference>
<dbReference type="InterPro" id="IPR001763">
    <property type="entry name" value="Rhodanese-like_dom"/>
</dbReference>
<keyword evidence="1" id="KW-0472">Membrane</keyword>
<dbReference type="Gene3D" id="3.40.250.10">
    <property type="entry name" value="Rhodanese-like domain"/>
    <property type="match status" value="1"/>
</dbReference>
<dbReference type="SMART" id="SM00450">
    <property type="entry name" value="RHOD"/>
    <property type="match status" value="1"/>
</dbReference>
<dbReference type="Pfam" id="PF11127">
    <property type="entry name" value="YgaP-like_TM"/>
    <property type="match status" value="1"/>
</dbReference>
<feature type="transmembrane region" description="Helical" evidence="1">
    <location>
        <begin position="108"/>
        <end position="126"/>
    </location>
</feature>
<dbReference type="Gene3D" id="6.10.140.1340">
    <property type="match status" value="1"/>
</dbReference>
<evidence type="ECO:0000313" key="3">
    <source>
        <dbReference type="EMBL" id="ROO88650.1"/>
    </source>
</evidence>
<dbReference type="RefSeq" id="WP_123667863.1">
    <property type="nucleotide sequence ID" value="NZ_RJKE01000001.1"/>
</dbReference>
<reference evidence="3 4" key="1">
    <citation type="submission" date="2018-11" db="EMBL/GenBank/DDBJ databases">
        <title>Sequencing the genomes of 1000 actinobacteria strains.</title>
        <authorList>
            <person name="Klenk H.-P."/>
        </authorList>
    </citation>
    <scope>NUCLEOTIDE SEQUENCE [LARGE SCALE GENOMIC DNA]</scope>
    <source>
        <strain evidence="3 4">DSM 44254</strain>
    </source>
</reference>
<keyword evidence="1" id="KW-1133">Transmembrane helix</keyword>
<keyword evidence="1" id="KW-0812">Transmembrane</keyword>
<evidence type="ECO:0000256" key="1">
    <source>
        <dbReference type="SAM" id="Phobius"/>
    </source>
</evidence>
<evidence type="ECO:0000313" key="4">
    <source>
        <dbReference type="Proteomes" id="UP000272400"/>
    </source>
</evidence>
<comment type="caution">
    <text evidence="3">The sequence shown here is derived from an EMBL/GenBank/DDBJ whole genome shotgun (WGS) entry which is preliminary data.</text>
</comment>
<organism evidence="3 4">
    <name type="scientific">Actinocorallia herbida</name>
    <dbReference type="NCBI Taxonomy" id="58109"/>
    <lineage>
        <taxon>Bacteria</taxon>
        <taxon>Bacillati</taxon>
        <taxon>Actinomycetota</taxon>
        <taxon>Actinomycetes</taxon>
        <taxon>Streptosporangiales</taxon>
        <taxon>Thermomonosporaceae</taxon>
        <taxon>Actinocorallia</taxon>
    </lineage>
</organism>
<gene>
    <name evidence="3" type="ORF">EDD29_6324</name>
</gene>
<dbReference type="Proteomes" id="UP000272400">
    <property type="component" value="Unassembled WGS sequence"/>
</dbReference>
<dbReference type="InterPro" id="IPR021309">
    <property type="entry name" value="YgaP-like_TM"/>
</dbReference>